<evidence type="ECO:0000256" key="2">
    <source>
        <dbReference type="ARBA" id="ARBA00010093"/>
    </source>
</evidence>
<reference evidence="8 9" key="1">
    <citation type="submission" date="2021-06" db="EMBL/GenBank/DDBJ databases">
        <authorList>
            <person name="Palmer J.M."/>
        </authorList>
    </citation>
    <scope>NUCLEOTIDE SEQUENCE [LARGE SCALE GENOMIC DNA]</scope>
    <source>
        <strain evidence="8 9">MEX-2019</strain>
        <tissue evidence="8">Muscle</tissue>
    </source>
</reference>
<evidence type="ECO:0000313" key="8">
    <source>
        <dbReference type="EMBL" id="KAK5609593.1"/>
    </source>
</evidence>
<dbReference type="SMART" id="SM00277">
    <property type="entry name" value="GRAN"/>
    <property type="match status" value="5"/>
</dbReference>
<keyword evidence="6" id="KW-0732">Signal</keyword>
<feature type="compositionally biased region" description="Pro residues" evidence="5">
    <location>
        <begin position="271"/>
        <end position="281"/>
    </location>
</feature>
<feature type="compositionally biased region" description="Basic and acidic residues" evidence="5">
    <location>
        <begin position="483"/>
        <end position="494"/>
    </location>
</feature>
<protein>
    <recommendedName>
        <fullName evidence="7">Granulins domain-containing protein</fullName>
    </recommendedName>
</protein>
<dbReference type="Proteomes" id="UP001311232">
    <property type="component" value="Unassembled WGS sequence"/>
</dbReference>
<comment type="subcellular location">
    <subcellularLocation>
        <location evidence="1">Secreted</location>
    </subcellularLocation>
</comment>
<dbReference type="InterPro" id="IPR039036">
    <property type="entry name" value="Granulin_fam"/>
</dbReference>
<feature type="chain" id="PRO_5043709809" description="Granulins domain-containing protein" evidence="6">
    <location>
        <begin position="21"/>
        <end position="566"/>
    </location>
</feature>
<organism evidence="8 9">
    <name type="scientific">Crenichthys baileyi</name>
    <name type="common">White River springfish</name>
    <dbReference type="NCBI Taxonomy" id="28760"/>
    <lineage>
        <taxon>Eukaryota</taxon>
        <taxon>Metazoa</taxon>
        <taxon>Chordata</taxon>
        <taxon>Craniata</taxon>
        <taxon>Vertebrata</taxon>
        <taxon>Euteleostomi</taxon>
        <taxon>Actinopterygii</taxon>
        <taxon>Neopterygii</taxon>
        <taxon>Teleostei</taxon>
        <taxon>Neoteleostei</taxon>
        <taxon>Acanthomorphata</taxon>
        <taxon>Ovalentaria</taxon>
        <taxon>Atherinomorphae</taxon>
        <taxon>Cyprinodontiformes</taxon>
        <taxon>Goodeidae</taxon>
        <taxon>Crenichthys</taxon>
    </lineage>
</organism>
<sequence>MSRITLWLCVGVFLWGSAFCTIICPDGTTCADLNTCCLTNHGYGCCPYTKAVCCTDLAHCCPSGFRCNLVTQTCVKQNQPWISIPMVKKVAAEVPSTPDLSLTPFEKAENNVPDQIRSTVVHCDIYSYCPDGTTCCRHPKGAWFCCPYSPGRCCLDGYHCCPYGYDCDLTYTHCVREGLKYPFNYKQALTSVPASLLSASEDKSSMQEAVFKALREASSSSYEQGVSRCDDEFYCPNGSSCCKGPKDDRWSPSLPGQRQADRPRPRRSRPGPRPEPSPHQPPSTSGEGAMYKRGVSLWGSAFCSIRCPDESSCSDQETCCLTAHGYSCCPYPKAVCCSDLAHCCPSEYHCDQATQTCVKQYQPWITIPMVKKVAAEVPSTPDLSLTPFEEVENNNFPEKLKSSVVHCDNFNVCPDGTTCCKHPQGGWICCPYSPGKCCLDGFHCCPYGYDCDHSYTHCVREGLEYLFTYKQSPTSVPASYVSESKDRSSRKEKPMTALTEASGSSFNQGIIRCDDKFYCPSGSSCCKGAKGQWNCCSYPLGVCCADGQHCCEYGYQCDPSSAKCTM</sequence>
<evidence type="ECO:0000256" key="1">
    <source>
        <dbReference type="ARBA" id="ARBA00004613"/>
    </source>
</evidence>
<gene>
    <name evidence="8" type="ORF">CRENBAI_004466</name>
</gene>
<keyword evidence="9" id="KW-1185">Reference proteome</keyword>
<feature type="region of interest" description="Disordered" evidence="5">
    <location>
        <begin position="246"/>
        <end position="290"/>
    </location>
</feature>
<dbReference type="PANTHER" id="PTHR12274">
    <property type="entry name" value="GRANULIN"/>
    <property type="match status" value="1"/>
</dbReference>
<dbReference type="AlphaFoldDB" id="A0AAV9RKS8"/>
<dbReference type="InterPro" id="IPR037277">
    <property type="entry name" value="Granulin_sf"/>
</dbReference>
<dbReference type="SUPFAM" id="SSF57277">
    <property type="entry name" value="Granulin repeat"/>
    <property type="match status" value="3"/>
</dbReference>
<evidence type="ECO:0000256" key="6">
    <source>
        <dbReference type="SAM" id="SignalP"/>
    </source>
</evidence>
<proteinExistence type="inferred from homology"/>
<feature type="region of interest" description="Disordered" evidence="5">
    <location>
        <begin position="476"/>
        <end position="497"/>
    </location>
</feature>
<feature type="domain" description="Granulins" evidence="7">
    <location>
        <begin position="438"/>
        <end position="451"/>
    </location>
</feature>
<comment type="caution">
    <text evidence="8">The sequence shown here is derived from an EMBL/GenBank/DDBJ whole genome shotgun (WGS) entry which is preliminary data.</text>
</comment>
<keyword evidence="3" id="KW-0964">Secreted</keyword>
<evidence type="ECO:0000313" key="9">
    <source>
        <dbReference type="Proteomes" id="UP001311232"/>
    </source>
</evidence>
<feature type="signal peptide" evidence="6">
    <location>
        <begin position="1"/>
        <end position="20"/>
    </location>
</feature>
<feature type="domain" description="Granulins" evidence="7">
    <location>
        <begin position="54"/>
        <end position="67"/>
    </location>
</feature>
<accession>A0AAV9RKS8</accession>
<evidence type="ECO:0000259" key="7">
    <source>
        <dbReference type="PROSITE" id="PS00799"/>
    </source>
</evidence>
<evidence type="ECO:0000256" key="3">
    <source>
        <dbReference type="ARBA" id="ARBA00022525"/>
    </source>
</evidence>
<feature type="domain" description="Granulins" evidence="7">
    <location>
        <begin position="337"/>
        <end position="350"/>
    </location>
</feature>
<dbReference type="GO" id="GO:0005576">
    <property type="term" value="C:extracellular region"/>
    <property type="evidence" value="ECO:0007669"/>
    <property type="project" value="UniProtKB-SubCell"/>
</dbReference>
<evidence type="ECO:0000256" key="5">
    <source>
        <dbReference type="SAM" id="MobiDB-lite"/>
    </source>
</evidence>
<evidence type="ECO:0000256" key="4">
    <source>
        <dbReference type="ARBA" id="ARBA00023157"/>
    </source>
</evidence>
<dbReference type="Gene3D" id="2.10.25.160">
    <property type="entry name" value="Granulin"/>
    <property type="match status" value="5"/>
</dbReference>
<keyword evidence="4" id="KW-1015">Disulfide bond</keyword>
<dbReference type="InterPro" id="IPR000118">
    <property type="entry name" value="Granulin"/>
</dbReference>
<feature type="domain" description="Granulins" evidence="7">
    <location>
        <begin position="154"/>
        <end position="167"/>
    </location>
</feature>
<dbReference type="PANTHER" id="PTHR12274:SF7">
    <property type="entry name" value="GRANULINS"/>
    <property type="match status" value="1"/>
</dbReference>
<dbReference type="EMBL" id="JAHHUM010001742">
    <property type="protein sequence ID" value="KAK5609593.1"/>
    <property type="molecule type" value="Genomic_DNA"/>
</dbReference>
<name>A0AAV9RKS8_9TELE</name>
<dbReference type="Pfam" id="PF00396">
    <property type="entry name" value="Granulin"/>
    <property type="match status" value="5"/>
</dbReference>
<comment type="similarity">
    <text evidence="2">Belongs to the granulin family.</text>
</comment>
<dbReference type="PROSITE" id="PS00799">
    <property type="entry name" value="GRANULINS"/>
    <property type="match status" value="4"/>
</dbReference>